<dbReference type="EMBL" id="REFY01000002">
    <property type="protein sequence ID" value="RQG91431.1"/>
    <property type="molecule type" value="Genomic_DNA"/>
</dbReference>
<dbReference type="GO" id="GO:0010498">
    <property type="term" value="P:proteasomal protein catabolic process"/>
    <property type="evidence" value="ECO:0007669"/>
    <property type="project" value="UniProtKB-UniRule"/>
</dbReference>
<protein>
    <recommendedName>
        <fullName evidence="9">Proteasome subunit beta</fullName>
        <ecNumber evidence="9">3.4.25.1</ecNumber>
    </recommendedName>
    <alternativeName>
        <fullName evidence="9">20S proteasome beta subunit</fullName>
    </alternativeName>
    <alternativeName>
        <fullName evidence="9">Proteasome core protein PsmB</fullName>
    </alternativeName>
</protein>
<dbReference type="Gene3D" id="3.60.20.10">
    <property type="entry name" value="Glutamine Phosphoribosylpyrophosphate, subunit 1, domain 1"/>
    <property type="match status" value="1"/>
</dbReference>
<keyword evidence="13" id="KW-1185">Reference proteome</keyword>
<evidence type="ECO:0000256" key="8">
    <source>
        <dbReference type="ARBA" id="ARBA00023145"/>
    </source>
</evidence>
<dbReference type="EC" id="3.4.25.1" evidence="9"/>
<dbReference type="InterPro" id="IPR019983">
    <property type="entry name" value="Pept_T1A_Psome_bsu_arc"/>
</dbReference>
<dbReference type="SUPFAM" id="SSF56235">
    <property type="entry name" value="N-terminal nucleophile aminohydrolases (Ntn hydrolases)"/>
    <property type="match status" value="1"/>
</dbReference>
<dbReference type="InterPro" id="IPR023333">
    <property type="entry name" value="Proteasome_suB-type"/>
</dbReference>
<keyword evidence="5 9" id="KW-0378">Hydrolase</keyword>
<dbReference type="AlphaFoldDB" id="A0A3N6M7V8"/>
<name>A0A3N6M7V8_9EURY</name>
<dbReference type="PRINTS" id="PR00141">
    <property type="entry name" value="PROTEASOME"/>
</dbReference>
<dbReference type="Proteomes" id="UP000273828">
    <property type="component" value="Unassembled WGS sequence"/>
</dbReference>
<gene>
    <name evidence="9 12" type="primary">psmB</name>
    <name evidence="12" type="ORF">EA462_05520</name>
</gene>
<dbReference type="RefSeq" id="WP_124177560.1">
    <property type="nucleotide sequence ID" value="NZ_REFY01000002.1"/>
</dbReference>
<comment type="caution">
    <text evidence="12">The sequence shown here is derived from an EMBL/GenBank/DDBJ whole genome shotgun (WGS) entry which is preliminary data.</text>
</comment>
<dbReference type="InterPro" id="IPR029055">
    <property type="entry name" value="Ntn_hydrolases_N"/>
</dbReference>
<evidence type="ECO:0000313" key="12">
    <source>
        <dbReference type="EMBL" id="RQG91431.1"/>
    </source>
</evidence>
<dbReference type="GO" id="GO:0019774">
    <property type="term" value="C:proteasome core complex, beta-subunit complex"/>
    <property type="evidence" value="ECO:0007669"/>
    <property type="project" value="UniProtKB-UniRule"/>
</dbReference>
<dbReference type="HAMAP" id="MF_02113_A">
    <property type="entry name" value="Proteasome_B_A"/>
    <property type="match status" value="1"/>
</dbReference>
<comment type="similarity">
    <text evidence="9">Belongs to the peptidase T1B family.</text>
</comment>
<comment type="subcellular location">
    <subcellularLocation>
        <location evidence="9">Cytoplasm</location>
    </subcellularLocation>
</comment>
<keyword evidence="6 9" id="KW-0068">Autocatalytic cleavage</keyword>
<dbReference type="PROSITE" id="PS51476">
    <property type="entry name" value="PROTEASOME_BETA_2"/>
    <property type="match status" value="1"/>
</dbReference>
<feature type="active site" description="Nucleophile" evidence="9 10">
    <location>
        <position position="49"/>
    </location>
</feature>
<evidence type="ECO:0000256" key="6">
    <source>
        <dbReference type="ARBA" id="ARBA00022813"/>
    </source>
</evidence>
<dbReference type="InterPro" id="IPR000243">
    <property type="entry name" value="Pept_T1A_subB"/>
</dbReference>
<feature type="propeptide" id="PRO_5018342162" description="Removed in mature form; by autocatalysis" evidence="9">
    <location>
        <begin position="1"/>
        <end position="48"/>
    </location>
</feature>
<keyword evidence="3 9" id="KW-0645">Protease</keyword>
<reference evidence="12 13" key="1">
    <citation type="submission" date="2018-10" db="EMBL/GenBank/DDBJ databases">
        <title>Natrarchaeobius chitinivorans gen. nov., sp. nov., and Natrarchaeobius haloalkaliphilus sp. nov., alkaliphilic, chitin-utilizing haloarchaea from hypersaline alkaline lakes.</title>
        <authorList>
            <person name="Sorokin D.Y."/>
            <person name="Elcheninov A.G."/>
            <person name="Kostrikina N.A."/>
            <person name="Bale N.J."/>
            <person name="Sinninghe Damste J.S."/>
            <person name="Khijniak T.V."/>
            <person name="Kublanov I.V."/>
            <person name="Toshchakov S.V."/>
        </authorList>
    </citation>
    <scope>NUCLEOTIDE SEQUENCE [LARGE SCALE GENOMIC DNA]</scope>
    <source>
        <strain evidence="12 13">AArcht-Sl</strain>
    </source>
</reference>
<evidence type="ECO:0000256" key="10">
    <source>
        <dbReference type="PIRSR" id="PIRSR600243-1"/>
    </source>
</evidence>
<keyword evidence="8 9" id="KW-0865">Zymogen</keyword>
<evidence type="ECO:0000256" key="11">
    <source>
        <dbReference type="SAM" id="MobiDB-lite"/>
    </source>
</evidence>
<proteinExistence type="inferred from homology"/>
<evidence type="ECO:0000256" key="2">
    <source>
        <dbReference type="ARBA" id="ARBA00022490"/>
    </source>
</evidence>
<evidence type="ECO:0000256" key="5">
    <source>
        <dbReference type="ARBA" id="ARBA00022801"/>
    </source>
</evidence>
<comment type="catalytic activity">
    <reaction evidence="1 9">
        <text>Cleavage of peptide bonds with very broad specificity.</text>
        <dbReference type="EC" id="3.4.25.1"/>
    </reaction>
</comment>
<evidence type="ECO:0000256" key="3">
    <source>
        <dbReference type="ARBA" id="ARBA00022670"/>
    </source>
</evidence>
<dbReference type="PANTHER" id="PTHR32194:SF0">
    <property type="entry name" value="ATP-DEPENDENT PROTEASE SUBUNIT HSLV"/>
    <property type="match status" value="1"/>
</dbReference>
<dbReference type="InterPro" id="IPR001353">
    <property type="entry name" value="Proteasome_sua/b"/>
</dbReference>
<feature type="chain" id="PRO_5023355691" description="Proteasome subunit beta" evidence="9">
    <location>
        <begin position="49"/>
        <end position="243"/>
    </location>
</feature>
<dbReference type="NCBIfam" id="TIGR03634">
    <property type="entry name" value="arc_protsome_B"/>
    <property type="match status" value="1"/>
</dbReference>
<feature type="region of interest" description="Disordered" evidence="11">
    <location>
        <begin position="1"/>
        <end position="31"/>
    </location>
</feature>
<comment type="activity regulation">
    <text evidence="9">The formation of the proteasomal ATPase PAN-20S proteasome complex, via the docking of the C-termini of PAN into the intersubunit pockets in the alpha-rings, triggers opening of the gate for substrate entry. Interconversion between the open-gate and close-gate conformations leads to a dynamic regulation of the 20S proteasome proteolysis activity.</text>
</comment>
<keyword evidence="7 9" id="KW-0647">Proteasome</keyword>
<evidence type="ECO:0000256" key="1">
    <source>
        <dbReference type="ARBA" id="ARBA00001198"/>
    </source>
</evidence>
<comment type="subunit">
    <text evidence="9">The 20S proteasome core is composed of 14 alpha and 14 beta subunits that assemble into four stacked heptameric rings, resulting in a barrel-shaped structure. The two inner rings, each composed of seven catalytic beta subunits, are sandwiched by two outer rings, each composed of seven alpha subunits. The catalytic chamber with the active sites is on the inside of the barrel. Has a gated structure, the ends of the cylinder being occluded by the N-termini of the alpha-subunits. Is capped at one or both ends by the proteasome regulatory ATPase, PAN.</text>
</comment>
<evidence type="ECO:0000313" key="13">
    <source>
        <dbReference type="Proteomes" id="UP000273828"/>
    </source>
</evidence>
<evidence type="ECO:0000256" key="9">
    <source>
        <dbReference type="HAMAP-Rule" id="MF_02113"/>
    </source>
</evidence>
<dbReference type="GO" id="GO:0004298">
    <property type="term" value="F:threonine-type endopeptidase activity"/>
    <property type="evidence" value="ECO:0007669"/>
    <property type="project" value="UniProtKB-UniRule"/>
</dbReference>
<sequence length="243" mass="25768">MRTPIDDSEFSRTADQLDRSPDPYAPEIGSMPQNELTRADLDNVNKTGTTTIGITTTDGVVIATDMRASLGGRFVSNKNVQKVEQIHPTGALTMVGSVGGAQSFISSLRAEVNLFEARRGENMSIDALATLAGNFARGGPFFAIHPILGGVDDDGSHVYSIDPAGGVMEDDYTVTGSGMQLAYGHLEQAYEDDLSNDEATTVAARGIKSAAERDTGSGNGVFLCEITEEGVDIHGHHDFDDVI</sequence>
<dbReference type="Pfam" id="PF00227">
    <property type="entry name" value="Proteasome"/>
    <property type="match status" value="1"/>
</dbReference>
<comment type="function">
    <text evidence="9">Component of the proteasome core, a large protease complex with broad specificity involved in protein degradation.</text>
</comment>
<dbReference type="PANTHER" id="PTHR32194">
    <property type="entry name" value="METALLOPROTEASE TLDD"/>
    <property type="match status" value="1"/>
</dbReference>
<evidence type="ECO:0000256" key="7">
    <source>
        <dbReference type="ARBA" id="ARBA00022942"/>
    </source>
</evidence>
<dbReference type="OrthoDB" id="6330at2157"/>
<feature type="compositionally biased region" description="Basic and acidic residues" evidence="11">
    <location>
        <begin position="9"/>
        <end position="21"/>
    </location>
</feature>
<dbReference type="GO" id="GO:0005737">
    <property type="term" value="C:cytoplasm"/>
    <property type="evidence" value="ECO:0007669"/>
    <property type="project" value="UniProtKB-SubCell"/>
</dbReference>
<keyword evidence="2 9" id="KW-0963">Cytoplasm</keyword>
<accession>A0A3N6M7V8</accession>
<keyword evidence="4 9" id="KW-0888">Threonine protease</keyword>
<evidence type="ECO:0000256" key="4">
    <source>
        <dbReference type="ARBA" id="ARBA00022698"/>
    </source>
</evidence>
<organism evidence="12 13">
    <name type="scientific">Natrarchaeobius halalkaliphilus</name>
    <dbReference type="NCBI Taxonomy" id="1679091"/>
    <lineage>
        <taxon>Archaea</taxon>
        <taxon>Methanobacteriati</taxon>
        <taxon>Methanobacteriota</taxon>
        <taxon>Stenosarchaea group</taxon>
        <taxon>Halobacteria</taxon>
        <taxon>Halobacteriales</taxon>
        <taxon>Natrialbaceae</taxon>
        <taxon>Natrarchaeobius</taxon>
    </lineage>
</organism>